<dbReference type="Pfam" id="PF12044">
    <property type="entry name" value="Metallopep"/>
    <property type="match status" value="1"/>
</dbReference>
<evidence type="ECO:0000313" key="1">
    <source>
        <dbReference type="EMBL" id="KXN72380.1"/>
    </source>
</evidence>
<organism evidence="1 2">
    <name type="scientific">Conidiobolus coronatus (strain ATCC 28846 / CBS 209.66 / NRRL 28638)</name>
    <name type="common">Delacroixia coronata</name>
    <dbReference type="NCBI Taxonomy" id="796925"/>
    <lineage>
        <taxon>Eukaryota</taxon>
        <taxon>Fungi</taxon>
        <taxon>Fungi incertae sedis</taxon>
        <taxon>Zoopagomycota</taxon>
        <taxon>Entomophthoromycotina</taxon>
        <taxon>Entomophthoromycetes</taxon>
        <taxon>Entomophthorales</taxon>
        <taxon>Ancylistaceae</taxon>
        <taxon>Conidiobolus</taxon>
    </lineage>
</organism>
<proteinExistence type="predicted"/>
<evidence type="ECO:0008006" key="3">
    <source>
        <dbReference type="Google" id="ProtNLM"/>
    </source>
</evidence>
<dbReference type="InterPro" id="IPR053002">
    <property type="entry name" value="Metalloproteinase_M10B"/>
</dbReference>
<dbReference type="PANTHER" id="PTHR21054:SF2">
    <property type="entry name" value="MIP04191P"/>
    <property type="match status" value="1"/>
</dbReference>
<dbReference type="EMBL" id="KQ964454">
    <property type="protein sequence ID" value="KXN72380.1"/>
    <property type="molecule type" value="Genomic_DNA"/>
</dbReference>
<keyword evidence="2" id="KW-1185">Reference proteome</keyword>
<dbReference type="AlphaFoldDB" id="A0A137PBK6"/>
<gene>
    <name evidence="1" type="ORF">CONCODRAFT_16221</name>
</gene>
<dbReference type="OrthoDB" id="74460at2759"/>
<accession>A0A137PBK6</accession>
<protein>
    <recommendedName>
        <fullName evidence="3">Jacalin-type lectin domain-containing protein</fullName>
    </recommendedName>
</protein>
<dbReference type="PANTHER" id="PTHR21054">
    <property type="entry name" value="ZINC METALLOPROTEINASE-RELATED"/>
    <property type="match status" value="1"/>
</dbReference>
<dbReference type="Proteomes" id="UP000070444">
    <property type="component" value="Unassembled WGS sequence"/>
</dbReference>
<dbReference type="InterPro" id="IPR021917">
    <property type="entry name" value="Unchr_Zn-peptidase-like"/>
</dbReference>
<name>A0A137PBK6_CONC2</name>
<reference evidence="1 2" key="1">
    <citation type="journal article" date="2015" name="Genome Biol. Evol.">
        <title>Phylogenomic analyses indicate that early fungi evolved digesting cell walls of algal ancestors of land plants.</title>
        <authorList>
            <person name="Chang Y."/>
            <person name="Wang S."/>
            <person name="Sekimoto S."/>
            <person name="Aerts A.L."/>
            <person name="Choi C."/>
            <person name="Clum A."/>
            <person name="LaButti K.M."/>
            <person name="Lindquist E.A."/>
            <person name="Yee Ngan C."/>
            <person name="Ohm R.A."/>
            <person name="Salamov A.A."/>
            <person name="Grigoriev I.V."/>
            <person name="Spatafora J.W."/>
            <person name="Berbee M.L."/>
        </authorList>
    </citation>
    <scope>NUCLEOTIDE SEQUENCE [LARGE SCALE GENOMIC DNA]</scope>
    <source>
        <strain evidence="1 2">NRRL 28638</strain>
    </source>
</reference>
<evidence type="ECO:0000313" key="2">
    <source>
        <dbReference type="Proteomes" id="UP000070444"/>
    </source>
</evidence>
<dbReference type="GO" id="GO:0005737">
    <property type="term" value="C:cytoplasm"/>
    <property type="evidence" value="ECO:0007669"/>
    <property type="project" value="TreeGrafter"/>
</dbReference>
<sequence length="639" mass="72581">MNNISQPVYVPSPPPPEIIFDNVVHDEEVNSRNLIIRGRVENVSNYEDFIFVLINGKVYPWPIENGHFRGLAQLSGRHNTIYFQYGQSVNTTITLHYIPQIDVPSLKIAVFYCRDSTLKLPFTDLIHPNDTRDLSEIKRDIQDKISTGVQLIQSLIGEINYIQRESRQSFNLENSATMKYSADLVKIHFVPLDATIQELAEKCSSRASNSGSYSEFAPFIKALQSYGYPFDSNQLVLGFLLDPLTDSKSEQEVCEMNSILTTPHFKLGLYSCSTIFSWPSNIQIYEHLSKLSAAELAVEHNYDYKTYDLGELWDFSLSKLYHLMLSLFNLKSKSELEEGFNEEDLILKAFIQKPFDTNAKKLTPSAYLGSLVFDRYKSIEFAYHPVARAYEEYLNPDYHLTANPSIYLADNGLIIVSSAKLTAIRALVGGHEYYLPCKHTPMKPLRISSRLWTTLKVKMPIRLYIHTISGSCTLIDNIETLPTTLLVDFSNNIRYYRSPSPLVKESLEDVNHFDFKFYSMKADFVRITIFGNDQMITGIRFQSGNEISSFGNCSTQLNQGQSFHIQNPLIGFKLYQGTKGLVGISLLSNKNEDVVYGSKKGYLVYCKQPPNTLVAGVYGQFNSKGLLNLGIIHPAFSYK</sequence>